<dbReference type="Gene3D" id="3.40.50.10140">
    <property type="entry name" value="Toll/interleukin-1 receptor homology (TIR) domain"/>
    <property type="match status" value="1"/>
</dbReference>
<reference evidence="14" key="2">
    <citation type="submission" date="2025-08" db="UniProtKB">
        <authorList>
            <consortium name="Ensembl"/>
        </authorList>
    </citation>
    <scope>IDENTIFICATION</scope>
</reference>
<dbReference type="Pfam" id="PF00047">
    <property type="entry name" value="ig"/>
    <property type="match status" value="1"/>
</dbReference>
<reference evidence="14" key="3">
    <citation type="submission" date="2025-09" db="UniProtKB">
        <authorList>
            <consortium name="Ensembl"/>
        </authorList>
    </citation>
    <scope>IDENTIFICATION</scope>
</reference>
<dbReference type="InterPro" id="IPR035897">
    <property type="entry name" value="Toll_tir_struct_dom_sf"/>
</dbReference>
<evidence type="ECO:0000256" key="8">
    <source>
        <dbReference type="ARBA" id="ARBA00023157"/>
    </source>
</evidence>
<feature type="chain" id="PRO_5046254585" evidence="11">
    <location>
        <begin position="26"/>
        <end position="567"/>
    </location>
</feature>
<keyword evidence="8" id="KW-1015">Disulfide bond</keyword>
<dbReference type="OrthoDB" id="6132459at2759"/>
<keyword evidence="15" id="KW-1185">Reference proteome</keyword>
<feature type="domain" description="Ig-like" evidence="13">
    <location>
        <begin position="123"/>
        <end position="215"/>
    </location>
</feature>
<evidence type="ECO:0000313" key="15">
    <source>
        <dbReference type="Proteomes" id="UP000694397"/>
    </source>
</evidence>
<dbReference type="Gene3D" id="2.60.40.10">
    <property type="entry name" value="Immunoglobulins"/>
    <property type="match status" value="3"/>
</dbReference>
<evidence type="ECO:0000256" key="1">
    <source>
        <dbReference type="ARBA" id="ARBA00004613"/>
    </source>
</evidence>
<dbReference type="PRINTS" id="PR01536">
    <property type="entry name" value="INTRLKN1R12F"/>
</dbReference>
<comment type="similarity">
    <text evidence="2">Belongs to the interleukin-1 receptor family.</text>
</comment>
<accession>A0A8C9R093</accession>
<dbReference type="InterPro" id="IPR007110">
    <property type="entry name" value="Ig-like_dom"/>
</dbReference>
<dbReference type="PANTHER" id="PTHR11890:SF3">
    <property type="entry name" value="INTERLEUKIN-1 RECEPTOR TYPE 2"/>
    <property type="match status" value="1"/>
</dbReference>
<dbReference type="InterPro" id="IPR036179">
    <property type="entry name" value="Ig-like_dom_sf"/>
</dbReference>
<dbReference type="GeneTree" id="ENSGT01090000259985"/>
<dbReference type="PRINTS" id="PR01537">
    <property type="entry name" value="INTRLKN1R1F"/>
</dbReference>
<dbReference type="PANTHER" id="PTHR11890">
    <property type="entry name" value="INTERLEUKIN-1 RECEPTOR FAMILY MEMBER"/>
    <property type="match status" value="1"/>
</dbReference>
<dbReference type="SUPFAM" id="SSF48726">
    <property type="entry name" value="Immunoglobulin"/>
    <property type="match status" value="2"/>
</dbReference>
<feature type="signal peptide" evidence="11">
    <location>
        <begin position="1"/>
        <end position="25"/>
    </location>
</feature>
<evidence type="ECO:0000313" key="14">
    <source>
        <dbReference type="Ensembl" id="ENSSFOP00015002809.2"/>
    </source>
</evidence>
<dbReference type="Proteomes" id="UP000694397">
    <property type="component" value="Chromosome 14"/>
</dbReference>
<dbReference type="InterPro" id="IPR015621">
    <property type="entry name" value="IL-1_rcpt_fam"/>
</dbReference>
<feature type="domain" description="TIR" evidence="12">
    <location>
        <begin position="380"/>
        <end position="543"/>
    </location>
</feature>
<dbReference type="InterPro" id="IPR004074">
    <property type="entry name" value="IL-1_rcpt_I/II-typ"/>
</dbReference>
<dbReference type="GO" id="GO:0004908">
    <property type="term" value="F:interleukin-1 receptor activity"/>
    <property type="evidence" value="ECO:0007669"/>
    <property type="project" value="InterPro"/>
</dbReference>
<dbReference type="GO" id="GO:0005576">
    <property type="term" value="C:extracellular region"/>
    <property type="evidence" value="ECO:0007669"/>
    <property type="project" value="UniProtKB-SubCell"/>
</dbReference>
<dbReference type="PROSITE" id="PS50104">
    <property type="entry name" value="TIR"/>
    <property type="match status" value="1"/>
</dbReference>
<evidence type="ECO:0000256" key="7">
    <source>
        <dbReference type="ARBA" id="ARBA00023027"/>
    </source>
</evidence>
<keyword evidence="10" id="KW-0393">Immunoglobulin domain</keyword>
<comment type="subcellular location">
    <subcellularLocation>
        <location evidence="1">Secreted</location>
    </subcellularLocation>
</comment>
<evidence type="ECO:0000259" key="13">
    <source>
        <dbReference type="PROSITE" id="PS50835"/>
    </source>
</evidence>
<evidence type="ECO:0000256" key="2">
    <source>
        <dbReference type="ARBA" id="ARBA00009752"/>
    </source>
</evidence>
<feature type="domain" description="Ig-like" evidence="13">
    <location>
        <begin position="44"/>
        <end position="101"/>
    </location>
</feature>
<keyword evidence="3" id="KW-0964">Secreted</keyword>
<evidence type="ECO:0000256" key="9">
    <source>
        <dbReference type="ARBA" id="ARBA00023180"/>
    </source>
</evidence>
<gene>
    <name evidence="14" type="primary">zmp:0000000936</name>
</gene>
<proteinExistence type="inferred from homology"/>
<keyword evidence="5" id="KW-0677">Repeat</keyword>
<dbReference type="SMART" id="SM00409">
    <property type="entry name" value="IG"/>
    <property type="match status" value="3"/>
</dbReference>
<dbReference type="Pfam" id="PF01582">
    <property type="entry name" value="TIR"/>
    <property type="match status" value="1"/>
</dbReference>
<keyword evidence="6" id="KW-0378">Hydrolase</keyword>
<name>A0A8C9R093_SCLFO</name>
<organism evidence="14 15">
    <name type="scientific">Scleropages formosus</name>
    <name type="common">Asian bonytongue</name>
    <name type="synonym">Osteoglossum formosum</name>
    <dbReference type="NCBI Taxonomy" id="113540"/>
    <lineage>
        <taxon>Eukaryota</taxon>
        <taxon>Metazoa</taxon>
        <taxon>Chordata</taxon>
        <taxon>Craniata</taxon>
        <taxon>Vertebrata</taxon>
        <taxon>Euteleostomi</taxon>
        <taxon>Actinopterygii</taxon>
        <taxon>Neopterygii</taxon>
        <taxon>Teleostei</taxon>
        <taxon>Osteoglossocephala</taxon>
        <taxon>Osteoglossomorpha</taxon>
        <taxon>Osteoglossiformes</taxon>
        <taxon>Osteoglossidae</taxon>
        <taxon>Scleropages</taxon>
    </lineage>
</organism>
<dbReference type="GO" id="GO:0016787">
    <property type="term" value="F:hydrolase activity"/>
    <property type="evidence" value="ECO:0007669"/>
    <property type="project" value="UniProtKB-KW"/>
</dbReference>
<sequence>MGSAMKQRFLILLVITAYLSSVTMAIENCIDHGVHFQPVFTVPGEAAMLSCTLDHNSPYNISWFKEGTERELSDNEGKIMVRAKELWFLNSDLQDAGNYVCILRTHDQCWRETLVLIVNNINPEYCGRPQKTEQELTVIANGYLSCPLFSYMEHVDSYSFQWFKDCEPIVQGGKFKYVRHLLLIQHVSSNDMGYYTCRMTFNLTGTTAHVSETISCEIIGEGGSWCLRIGQRTAAGKEKGKLGSPFTKVCRVFVPGEGENMVHVHWAAEDFISWNSSQWVSVYTSSLVFCSRSKVEDGEWMEVVLHFTEVEKEDFYHTYRCMVFNEYGLITGNFTLLPSDPGVRLRDPRGSEGVISFHVRLSHYLKLSAQLPRESSRDGKVYDAYVAYLRSCEGEDCRGGACGAVEEFALCVLPQVMEGEWGYRLFILGRDSFPGEAIADAVQRNIQRSRRLLLLYSASSFSHPDATLHLEQQLATHGALVEGGMRVILVELGEAVNDALLPESVRYLRSRQGALCWRGAQSEQGCLMRLRSNRFWKHLQYHMPARSSCKHPTEKNFLTHVYTQVEG</sequence>
<reference evidence="14 15" key="1">
    <citation type="submission" date="2019-04" db="EMBL/GenBank/DDBJ databases">
        <authorList>
            <consortium name="Wellcome Sanger Institute Data Sharing"/>
        </authorList>
    </citation>
    <scope>NUCLEOTIDE SEQUENCE [LARGE SCALE GENOMIC DNA]</scope>
</reference>
<keyword evidence="9" id="KW-0325">Glycoprotein</keyword>
<protein>
    <submittedName>
        <fullName evidence="14">Uncharacterized protein</fullName>
    </submittedName>
</protein>
<dbReference type="InterPro" id="IPR003599">
    <property type="entry name" value="Ig_sub"/>
</dbReference>
<evidence type="ECO:0000256" key="3">
    <source>
        <dbReference type="ARBA" id="ARBA00022525"/>
    </source>
</evidence>
<evidence type="ECO:0000256" key="5">
    <source>
        <dbReference type="ARBA" id="ARBA00022737"/>
    </source>
</evidence>
<keyword evidence="7" id="KW-0520">NAD</keyword>
<evidence type="ECO:0000256" key="10">
    <source>
        <dbReference type="ARBA" id="ARBA00023319"/>
    </source>
</evidence>
<keyword evidence="4 11" id="KW-0732">Signal</keyword>
<evidence type="ECO:0000256" key="6">
    <source>
        <dbReference type="ARBA" id="ARBA00022801"/>
    </source>
</evidence>
<dbReference type="AlphaFoldDB" id="A0A8C9R093"/>
<evidence type="ECO:0000256" key="4">
    <source>
        <dbReference type="ARBA" id="ARBA00022729"/>
    </source>
</evidence>
<dbReference type="InterPro" id="IPR013783">
    <property type="entry name" value="Ig-like_fold"/>
</dbReference>
<dbReference type="InterPro" id="IPR000157">
    <property type="entry name" value="TIR_dom"/>
</dbReference>
<dbReference type="Ensembl" id="ENSSFOT00015002854.2">
    <property type="protein sequence ID" value="ENSSFOP00015002809.2"/>
    <property type="gene ID" value="ENSSFOG00015001772.2"/>
</dbReference>
<dbReference type="InterPro" id="IPR013151">
    <property type="entry name" value="Immunoglobulin_dom"/>
</dbReference>
<evidence type="ECO:0000259" key="12">
    <source>
        <dbReference type="PROSITE" id="PS50104"/>
    </source>
</evidence>
<evidence type="ECO:0000256" key="11">
    <source>
        <dbReference type="SAM" id="SignalP"/>
    </source>
</evidence>
<dbReference type="SUPFAM" id="SSF52200">
    <property type="entry name" value="Toll/Interleukin receptor TIR domain"/>
    <property type="match status" value="1"/>
</dbReference>
<dbReference type="SMART" id="SM00255">
    <property type="entry name" value="TIR"/>
    <property type="match status" value="1"/>
</dbReference>
<dbReference type="PROSITE" id="PS50835">
    <property type="entry name" value="IG_LIKE"/>
    <property type="match status" value="2"/>
</dbReference>